<reference evidence="1" key="1">
    <citation type="submission" date="2019-08" db="EMBL/GenBank/DDBJ databases">
        <authorList>
            <person name="Kucharzyk K."/>
            <person name="Murdoch R.W."/>
            <person name="Higgins S."/>
            <person name="Loffler F."/>
        </authorList>
    </citation>
    <scope>NUCLEOTIDE SEQUENCE</scope>
</reference>
<dbReference type="AlphaFoldDB" id="A0A645C5T9"/>
<evidence type="ECO:0000313" key="1">
    <source>
        <dbReference type="EMBL" id="MPM72925.1"/>
    </source>
</evidence>
<gene>
    <name evidence="1" type="ORF">SDC9_119901</name>
</gene>
<name>A0A645C5T9_9ZZZZ</name>
<proteinExistence type="predicted"/>
<sequence>MRQLTAGLVPRQISQQQIDQFRFDLDSLEFCRTDDRLHKLLACHRREQHRMLQSRGQHRLLGGHTERIRTQSDHHDGTLCESMNSIHRRGNPVDVLLEDLFELIDDDHVGVHVGSQRLSSQRRRRPTGKPSIHAFATDQTGRQQRRLAAARSADQRDEPTAFWLGVDQISEAPGLGRTSEVQTGVVHTEWTQPQVRRAARNLHELGVRIPHGLRNPQVQRRQQLPEVVPQCRRGQVLAGQPALRGGGWHPGQLGCGTNGDVFALARLTQQPDQLIARRIIETHREAPFACPPPA</sequence>
<comment type="caution">
    <text evidence="1">The sequence shown here is derived from an EMBL/GenBank/DDBJ whole genome shotgun (WGS) entry which is preliminary data.</text>
</comment>
<organism evidence="1">
    <name type="scientific">bioreactor metagenome</name>
    <dbReference type="NCBI Taxonomy" id="1076179"/>
    <lineage>
        <taxon>unclassified sequences</taxon>
        <taxon>metagenomes</taxon>
        <taxon>ecological metagenomes</taxon>
    </lineage>
</organism>
<protein>
    <submittedName>
        <fullName evidence="1">Uncharacterized protein</fullName>
    </submittedName>
</protein>
<accession>A0A645C5T9</accession>
<dbReference type="EMBL" id="VSSQ01025040">
    <property type="protein sequence ID" value="MPM72925.1"/>
    <property type="molecule type" value="Genomic_DNA"/>
</dbReference>